<evidence type="ECO:0000256" key="1">
    <source>
        <dbReference type="ARBA" id="ARBA00023163"/>
    </source>
</evidence>
<dbReference type="SUPFAM" id="SSF53036">
    <property type="entry name" value="Eukaryotic RPB5 N-terminal domain"/>
    <property type="match status" value="1"/>
</dbReference>
<dbReference type="SUPFAM" id="SSF55287">
    <property type="entry name" value="RPB5-like RNA polymerase subunit"/>
    <property type="match status" value="1"/>
</dbReference>
<organism evidence="3">
    <name type="scientific">viral metagenome</name>
    <dbReference type="NCBI Taxonomy" id="1070528"/>
    <lineage>
        <taxon>unclassified sequences</taxon>
        <taxon>metagenomes</taxon>
        <taxon>organismal metagenomes</taxon>
    </lineage>
</organism>
<reference evidence="3" key="1">
    <citation type="journal article" date="2020" name="Nature">
        <title>Giant virus diversity and host interactions through global metagenomics.</title>
        <authorList>
            <person name="Schulz F."/>
            <person name="Roux S."/>
            <person name="Paez-Espino D."/>
            <person name="Jungbluth S."/>
            <person name="Walsh D.A."/>
            <person name="Denef V.J."/>
            <person name="McMahon K.D."/>
            <person name="Konstantinidis K.T."/>
            <person name="Eloe-Fadrosh E.A."/>
            <person name="Kyrpides N.C."/>
            <person name="Woyke T."/>
        </authorList>
    </citation>
    <scope>NUCLEOTIDE SEQUENCE</scope>
    <source>
        <strain evidence="3">GVMAG-M-3300005589-24</strain>
    </source>
</reference>
<dbReference type="InterPro" id="IPR014381">
    <property type="entry name" value="Arch_Rpo5/euc_Rpb5"/>
</dbReference>
<accession>A0A6C0EJG5</accession>
<dbReference type="Pfam" id="PF01191">
    <property type="entry name" value="RNA_pol_Rpb5_C"/>
    <property type="match status" value="1"/>
</dbReference>
<evidence type="ECO:0000259" key="2">
    <source>
        <dbReference type="Pfam" id="PF01191"/>
    </source>
</evidence>
<dbReference type="GO" id="GO:0003899">
    <property type="term" value="F:DNA-directed RNA polymerase activity"/>
    <property type="evidence" value="ECO:0007669"/>
    <property type="project" value="InterPro"/>
</dbReference>
<dbReference type="GO" id="GO:0005665">
    <property type="term" value="C:RNA polymerase II, core complex"/>
    <property type="evidence" value="ECO:0007669"/>
    <property type="project" value="TreeGrafter"/>
</dbReference>
<dbReference type="PIRSF" id="PIRSF000747">
    <property type="entry name" value="RPB5"/>
    <property type="match status" value="1"/>
</dbReference>
<dbReference type="PANTHER" id="PTHR10535:SF0">
    <property type="entry name" value="DNA-DIRECTED RNA POLYMERASES I, II, AND III SUBUNIT RPABC1"/>
    <property type="match status" value="1"/>
</dbReference>
<dbReference type="GO" id="GO:0006362">
    <property type="term" value="P:transcription elongation by RNA polymerase I"/>
    <property type="evidence" value="ECO:0007669"/>
    <property type="project" value="TreeGrafter"/>
</dbReference>
<dbReference type="EMBL" id="MN738876">
    <property type="protein sequence ID" value="QHT29306.1"/>
    <property type="molecule type" value="Genomic_DNA"/>
</dbReference>
<dbReference type="InterPro" id="IPR036710">
    <property type="entry name" value="RNA_pol_Rpb5_N_sf"/>
</dbReference>
<dbReference type="GO" id="GO:0006366">
    <property type="term" value="P:transcription by RNA polymerase II"/>
    <property type="evidence" value="ECO:0007669"/>
    <property type="project" value="TreeGrafter"/>
</dbReference>
<name>A0A6C0EJG5_9ZZZZ</name>
<dbReference type="PANTHER" id="PTHR10535">
    <property type="entry name" value="DNA-DIRECTED RNA POLYMERASES I, II, AND III SUBUNIT RPABC1"/>
    <property type="match status" value="1"/>
</dbReference>
<dbReference type="GO" id="GO:0005736">
    <property type="term" value="C:RNA polymerase I complex"/>
    <property type="evidence" value="ECO:0007669"/>
    <property type="project" value="TreeGrafter"/>
</dbReference>
<keyword evidence="1" id="KW-0804">Transcription</keyword>
<dbReference type="GO" id="GO:0003677">
    <property type="term" value="F:DNA binding"/>
    <property type="evidence" value="ECO:0007669"/>
    <property type="project" value="InterPro"/>
</dbReference>
<dbReference type="Gene3D" id="3.40.1340.10">
    <property type="entry name" value="RNA polymerase, Rpb5, N-terminal domain"/>
    <property type="match status" value="1"/>
</dbReference>
<dbReference type="GO" id="GO:0005666">
    <property type="term" value="C:RNA polymerase III complex"/>
    <property type="evidence" value="ECO:0007669"/>
    <property type="project" value="TreeGrafter"/>
</dbReference>
<evidence type="ECO:0000313" key="3">
    <source>
        <dbReference type="EMBL" id="QHT29306.1"/>
    </source>
</evidence>
<dbReference type="GO" id="GO:0042797">
    <property type="term" value="P:tRNA transcription by RNA polymerase III"/>
    <property type="evidence" value="ECO:0007669"/>
    <property type="project" value="TreeGrafter"/>
</dbReference>
<dbReference type="InterPro" id="IPR035913">
    <property type="entry name" value="RPB5-like_sf"/>
</dbReference>
<dbReference type="Gene3D" id="3.90.940.20">
    <property type="entry name" value="RPB5-like RNA polymerase subunit"/>
    <property type="match status" value="1"/>
</dbReference>
<dbReference type="AlphaFoldDB" id="A0A6C0EJG5"/>
<dbReference type="InterPro" id="IPR000783">
    <property type="entry name" value="RNA_pol_subH/Rpb5_C"/>
</dbReference>
<proteinExistence type="predicted"/>
<sequence length="166" mass="19285">MDNDRVRQTILEMFEQRGYTDIDDTDENCILATKPDEMKICAFPSIITKLNISEIHAHIAKMEEMKIKHSLIVHIGTPTSAVNNIVDTVPNMRMTIELFHADDLQFNITKHYLQPKFELVKGEFKEKNKLPSMLRSDPIARFYNYQRGSVVKVTRRNSTVSFRVVK</sequence>
<protein>
    <recommendedName>
        <fullName evidence="2">RNA polymerase subunit H/Rpb5 C-terminal domain-containing protein</fullName>
    </recommendedName>
</protein>
<feature type="domain" description="RNA polymerase subunit H/Rpb5 C-terminal" evidence="2">
    <location>
        <begin position="106"/>
        <end position="161"/>
    </location>
</feature>